<dbReference type="PROSITE" id="PS51198">
    <property type="entry name" value="UVRD_HELICASE_ATP_BIND"/>
    <property type="match status" value="1"/>
</dbReference>
<dbReference type="CDD" id="cd18807">
    <property type="entry name" value="SF1_C_UvrD"/>
    <property type="match status" value="1"/>
</dbReference>
<dbReference type="SUPFAM" id="SSF52540">
    <property type="entry name" value="P-loop containing nucleoside triphosphate hydrolases"/>
    <property type="match status" value="1"/>
</dbReference>
<evidence type="ECO:0000256" key="1">
    <source>
        <dbReference type="ARBA" id="ARBA00009922"/>
    </source>
</evidence>
<evidence type="ECO:0000259" key="14">
    <source>
        <dbReference type="PROSITE" id="PS51217"/>
    </source>
</evidence>
<keyword evidence="8 11" id="KW-0413">Isomerase</keyword>
<feature type="domain" description="UvrD-like helicase C-terminal" evidence="14">
    <location>
        <begin position="282"/>
        <end position="578"/>
    </location>
</feature>
<keyword evidence="5 11" id="KW-0347">Helicase</keyword>
<dbReference type="PANTHER" id="PTHR11070:SF64">
    <property type="entry name" value="ATP-DEPENDENT DNA HELICASE REP"/>
    <property type="match status" value="1"/>
</dbReference>
<dbReference type="EMBL" id="LUUK01000025">
    <property type="protein sequence ID" value="OAI26786.1"/>
    <property type="molecule type" value="Genomic_DNA"/>
</dbReference>
<dbReference type="Gene3D" id="1.10.486.10">
    <property type="entry name" value="PCRA, domain 4"/>
    <property type="match status" value="1"/>
</dbReference>
<keyword evidence="7 11" id="KW-0238">DNA-binding</keyword>
<comment type="caution">
    <text evidence="15">The sequence shown here is derived from an EMBL/GenBank/DDBJ whole genome shotgun (WGS) entry which is preliminary data.</text>
</comment>
<evidence type="ECO:0000256" key="8">
    <source>
        <dbReference type="ARBA" id="ARBA00023235"/>
    </source>
</evidence>
<dbReference type="OrthoDB" id="9806690at2"/>
<dbReference type="PROSITE" id="PS51217">
    <property type="entry name" value="UVRD_HELICASE_CTER"/>
    <property type="match status" value="1"/>
</dbReference>
<dbReference type="InterPro" id="IPR000212">
    <property type="entry name" value="DNA_helicase_UvrD/REP"/>
</dbReference>
<evidence type="ECO:0000256" key="12">
    <source>
        <dbReference type="PROSITE-ProRule" id="PRU00560"/>
    </source>
</evidence>
<dbReference type="EC" id="5.6.2.4" evidence="11"/>
<dbReference type="InterPro" id="IPR013986">
    <property type="entry name" value="DExx_box_DNA_helicase_dom_sf"/>
</dbReference>
<dbReference type="InterPro" id="IPR014016">
    <property type="entry name" value="UvrD-like_ATP-bd"/>
</dbReference>
<keyword evidence="4 11" id="KW-0378">Hydrolase</keyword>
<dbReference type="AlphaFoldDB" id="A0A177P914"/>
<dbReference type="HAMAP" id="MF_01920">
    <property type="entry name" value="Helicase_Rep"/>
    <property type="match status" value="1"/>
</dbReference>
<evidence type="ECO:0000256" key="6">
    <source>
        <dbReference type="ARBA" id="ARBA00022840"/>
    </source>
</evidence>
<keyword evidence="6 11" id="KW-0067">ATP-binding</keyword>
<sequence>MSPKLNPQQLAAVKTIDHPLLVLAGAGSGKTRVITEKIAYLVRQGTPARHIAAVTFTNKAAREMKSRVSKLLDDKQSRGLRVSTFHSLGLDILRAEYKTLEYKSSISLFDEQDRLSLLKNLVSHGIKDCEEDQIDQYNWQIGQWKNAFVTPKQALHLPDAALHAPARLYEAYTRSLKAYNAVDFDDLILLPVLLFQQHAPVLEKWQNRIRYLLVDEYQDTNITQYQLVKLLAGNLGRFTVVGDDDQSIYAWRGAQPENLSQLQKDFGRLQVIKLEQNYRSAGRILKVANHLIANNPHTFEKKLWSELGFGDPLRVLSHKNDIAEAKQIVAEIVHHRFKTGGSYGDYAILYRGNHQSRLFEKELRENNVPYFISGSASFFSHAEIKDVLAYLRLLVNPGDDAAFLRVINTPRREIGPTTLEKLGAYANERHISLFDACSEFGLQQRISEKSTQRLHKFCELITDTAREVETGDTFKTIHRLIDQIHYPSWLQENSKTPAAAERRMKNVLELVEWLERIAVKDGSSDDGDAGASATHAAGAGKSLAEVIAKVMLLDILDRNQEEQAGDQVSLMTLHAAKGLEFPHVFMIGMEENLLPHQNSIETDNIEEERRLAYVGITRAQRTLTFSYCTHRKRYGEMSECEPSRFLAELPEEDLEWANKKQLAPEEVKQRGKANLANLKAMLG</sequence>
<dbReference type="CDD" id="cd17932">
    <property type="entry name" value="DEXQc_UvrD"/>
    <property type="match status" value="1"/>
</dbReference>
<evidence type="ECO:0000256" key="7">
    <source>
        <dbReference type="ARBA" id="ARBA00023125"/>
    </source>
</evidence>
<evidence type="ECO:0000313" key="16">
    <source>
        <dbReference type="Proteomes" id="UP000077628"/>
    </source>
</evidence>
<evidence type="ECO:0000256" key="2">
    <source>
        <dbReference type="ARBA" id="ARBA00022705"/>
    </source>
</evidence>
<dbReference type="GO" id="GO:0006260">
    <property type="term" value="P:DNA replication"/>
    <property type="evidence" value="ECO:0007669"/>
    <property type="project" value="UniProtKB-UniRule"/>
</dbReference>
<proteinExistence type="inferred from homology"/>
<dbReference type="Gene3D" id="1.10.10.160">
    <property type="match status" value="1"/>
</dbReference>
<dbReference type="InterPro" id="IPR005752">
    <property type="entry name" value="Helicase_Rep"/>
</dbReference>
<evidence type="ECO:0000256" key="5">
    <source>
        <dbReference type="ARBA" id="ARBA00022806"/>
    </source>
</evidence>
<dbReference type="GO" id="GO:0003697">
    <property type="term" value="F:single-stranded DNA binding"/>
    <property type="evidence" value="ECO:0007669"/>
    <property type="project" value="UniProtKB-UniRule"/>
</dbReference>
<dbReference type="Pfam" id="PF00580">
    <property type="entry name" value="UvrD-helicase"/>
    <property type="match status" value="1"/>
</dbReference>
<dbReference type="Gene3D" id="3.40.50.300">
    <property type="entry name" value="P-loop containing nucleotide triphosphate hydrolases"/>
    <property type="match status" value="2"/>
</dbReference>
<dbReference type="GO" id="GO:0016887">
    <property type="term" value="F:ATP hydrolysis activity"/>
    <property type="evidence" value="ECO:0007669"/>
    <property type="project" value="RHEA"/>
</dbReference>
<feature type="binding site" evidence="11">
    <location>
        <position position="279"/>
    </location>
    <ligand>
        <name>ATP</name>
        <dbReference type="ChEBI" id="CHEBI:30616"/>
    </ligand>
</feature>
<dbReference type="GO" id="GO:0005524">
    <property type="term" value="F:ATP binding"/>
    <property type="evidence" value="ECO:0007669"/>
    <property type="project" value="UniProtKB-UniRule"/>
</dbReference>
<keyword evidence="2 11" id="KW-0235">DNA replication</keyword>
<feature type="domain" description="UvrD-like helicase ATP-binding" evidence="13">
    <location>
        <begin position="3"/>
        <end position="281"/>
    </location>
</feature>
<evidence type="ECO:0000313" key="15">
    <source>
        <dbReference type="EMBL" id="OAI26786.1"/>
    </source>
</evidence>
<dbReference type="GO" id="GO:0043138">
    <property type="term" value="F:3'-5' DNA helicase activity"/>
    <property type="evidence" value="ECO:0007669"/>
    <property type="project" value="UniProtKB-UniRule"/>
</dbReference>
<evidence type="ECO:0000256" key="9">
    <source>
        <dbReference type="ARBA" id="ARBA00034617"/>
    </source>
</evidence>
<evidence type="ECO:0000256" key="4">
    <source>
        <dbReference type="ARBA" id="ARBA00022801"/>
    </source>
</evidence>
<dbReference type="RefSeq" id="WP_064024657.1">
    <property type="nucleotide sequence ID" value="NZ_LUUK01000025.1"/>
</dbReference>
<dbReference type="NCBIfam" id="TIGR01074">
    <property type="entry name" value="rep"/>
    <property type="match status" value="1"/>
</dbReference>
<accession>A0A177P914</accession>
<gene>
    <name evidence="11" type="primary">rep</name>
    <name evidence="15" type="ORF">A1355_18620</name>
</gene>
<dbReference type="Proteomes" id="UP000077628">
    <property type="component" value="Unassembled WGS sequence"/>
</dbReference>
<protein>
    <recommendedName>
        <fullName evidence="11">ATP-dependent DNA helicase Rep</fullName>
        <ecNumber evidence="11">5.6.2.4</ecNumber>
    </recommendedName>
    <alternativeName>
        <fullName evidence="11">DNA 3'-5' helicase Rep</fullName>
    </alternativeName>
</protein>
<organism evidence="15 16">
    <name type="scientific">Methylomonas koyamae</name>
    <dbReference type="NCBI Taxonomy" id="702114"/>
    <lineage>
        <taxon>Bacteria</taxon>
        <taxon>Pseudomonadati</taxon>
        <taxon>Pseudomonadota</taxon>
        <taxon>Gammaproteobacteria</taxon>
        <taxon>Methylococcales</taxon>
        <taxon>Methylococcaceae</taxon>
        <taxon>Methylomonas</taxon>
    </lineage>
</organism>
<reference evidence="16" key="1">
    <citation type="submission" date="2016-03" db="EMBL/GenBank/DDBJ databases">
        <authorList>
            <person name="Heylen K."/>
            <person name="De Vos P."/>
            <person name="Vekeman B."/>
        </authorList>
    </citation>
    <scope>NUCLEOTIDE SEQUENCE [LARGE SCALE GENOMIC DNA]</scope>
    <source>
        <strain evidence="16">R-45383</strain>
    </source>
</reference>
<keyword evidence="3 11" id="KW-0547">Nucleotide-binding</keyword>
<comment type="similarity">
    <text evidence="1 11">Belongs to the helicase family. UvrD subfamily.</text>
</comment>
<comment type="catalytic activity">
    <reaction evidence="9 11">
        <text>Couples ATP hydrolysis with the unwinding of duplex DNA by translocating in the 3'-5' direction.</text>
        <dbReference type="EC" id="5.6.2.4"/>
    </reaction>
</comment>
<dbReference type="InterPro" id="IPR027417">
    <property type="entry name" value="P-loop_NTPase"/>
</dbReference>
<evidence type="ECO:0000259" key="13">
    <source>
        <dbReference type="PROSITE" id="PS51198"/>
    </source>
</evidence>
<dbReference type="STRING" id="702114.A1355_18620"/>
<dbReference type="InterPro" id="IPR014017">
    <property type="entry name" value="DNA_helicase_UvrD-like_C"/>
</dbReference>
<evidence type="ECO:0000256" key="11">
    <source>
        <dbReference type="HAMAP-Rule" id="MF_01920"/>
    </source>
</evidence>
<comment type="catalytic activity">
    <reaction evidence="10 11">
        <text>ATP + H2O = ADP + phosphate + H(+)</text>
        <dbReference type="Rhea" id="RHEA:13065"/>
        <dbReference type="ChEBI" id="CHEBI:15377"/>
        <dbReference type="ChEBI" id="CHEBI:15378"/>
        <dbReference type="ChEBI" id="CHEBI:30616"/>
        <dbReference type="ChEBI" id="CHEBI:43474"/>
        <dbReference type="ChEBI" id="CHEBI:456216"/>
        <dbReference type="EC" id="5.6.2.4"/>
    </reaction>
</comment>
<keyword evidence="16" id="KW-1185">Reference proteome</keyword>
<feature type="binding site" evidence="12">
    <location>
        <begin position="24"/>
        <end position="31"/>
    </location>
    <ligand>
        <name>ATP</name>
        <dbReference type="ChEBI" id="CHEBI:30616"/>
    </ligand>
</feature>
<dbReference type="GO" id="GO:0000725">
    <property type="term" value="P:recombinational repair"/>
    <property type="evidence" value="ECO:0007669"/>
    <property type="project" value="TreeGrafter"/>
</dbReference>
<evidence type="ECO:0000256" key="3">
    <source>
        <dbReference type="ARBA" id="ARBA00022741"/>
    </source>
</evidence>
<name>A0A177P914_9GAMM</name>
<comment type="subunit">
    <text evidence="11">Homodimer.</text>
</comment>
<dbReference type="GO" id="GO:0005829">
    <property type="term" value="C:cytosol"/>
    <property type="evidence" value="ECO:0007669"/>
    <property type="project" value="TreeGrafter"/>
</dbReference>
<comment type="function">
    <text evidence="11">Rep helicase is a single-stranded DNA-dependent ATPase involved in DNA replication; it can initiate unwinding at a nick in the DNA. It binds to the single-stranded DNA and acts in a progressive fashion along the DNA in the 3' to 5' direction.</text>
</comment>
<dbReference type="PANTHER" id="PTHR11070">
    <property type="entry name" value="UVRD / RECB / PCRA DNA HELICASE FAMILY MEMBER"/>
    <property type="match status" value="1"/>
</dbReference>
<evidence type="ECO:0000256" key="10">
    <source>
        <dbReference type="ARBA" id="ARBA00048988"/>
    </source>
</evidence>
<dbReference type="Pfam" id="PF13361">
    <property type="entry name" value="UvrD_C"/>
    <property type="match status" value="1"/>
</dbReference>